<keyword evidence="4" id="KW-1185">Reference proteome</keyword>
<reference evidence="3 4" key="1">
    <citation type="submission" date="2014-04" db="EMBL/GenBank/DDBJ databases">
        <authorList>
            <consortium name="DOE Joint Genome Institute"/>
            <person name="Kuo A."/>
            <person name="Martino E."/>
            <person name="Perotto S."/>
            <person name="Kohler A."/>
            <person name="Nagy L.G."/>
            <person name="Floudas D."/>
            <person name="Copeland A."/>
            <person name="Barry K.W."/>
            <person name="Cichocki N."/>
            <person name="Veneault-Fourrey C."/>
            <person name="LaButti K."/>
            <person name="Lindquist E.A."/>
            <person name="Lipzen A."/>
            <person name="Lundell T."/>
            <person name="Morin E."/>
            <person name="Murat C."/>
            <person name="Sun H."/>
            <person name="Tunlid A."/>
            <person name="Henrissat B."/>
            <person name="Grigoriev I.V."/>
            <person name="Hibbett D.S."/>
            <person name="Martin F."/>
            <person name="Nordberg H.P."/>
            <person name="Cantor M.N."/>
            <person name="Hua S.X."/>
        </authorList>
    </citation>
    <scope>NUCLEOTIDE SEQUENCE [LARGE SCALE GENOMIC DNA]</scope>
    <source>
        <strain evidence="3 4">Zn</strain>
    </source>
</reference>
<dbReference type="InParanoid" id="A0A0C3CGW2"/>
<dbReference type="InterPro" id="IPR016181">
    <property type="entry name" value="Acyl_CoA_acyltransferase"/>
</dbReference>
<feature type="region of interest" description="Disordered" evidence="1">
    <location>
        <begin position="243"/>
        <end position="270"/>
    </location>
</feature>
<sequence>MDGTWRSERLLYRALETSTDDQFLFSTYRNPEVFINAVNLLPCPWSAEETAEARKSMITGLCCGLKGKATGDDQERKTLAPTPVGFLSLRNPPLAHLTHHRSTVMGIVIAKEHHGSGYGPEAIKSGLNWGFRMAGLHRVGLQSRKAEKATTALYSGKPDTKKGRKGRKSDKNKGDTVKYGHCKKDSYNNNSYWAKHPELRPSRGKNQKKKNDDKDDTLALSVMALLTKSGLDRHSWCFDNGSEIPSRTGLPDQIDQEEPSQGYKEVPQGSQDYPPLDLSNQQITRSYTQGNLALFATALLAIQVSGYIAAVTDYEEPKTLQEAKDSPDWPEWLEAIYTELRSLIKNNTWRAISVSNGHLKAQGKKPLDAKWVFKIKYGADNQIIQYKAY</sequence>
<dbReference type="Proteomes" id="UP000054321">
    <property type="component" value="Unassembled WGS sequence"/>
</dbReference>
<evidence type="ECO:0000256" key="1">
    <source>
        <dbReference type="SAM" id="MobiDB-lite"/>
    </source>
</evidence>
<feature type="region of interest" description="Disordered" evidence="1">
    <location>
        <begin position="147"/>
        <end position="215"/>
    </location>
</feature>
<dbReference type="Pfam" id="PF13302">
    <property type="entry name" value="Acetyltransf_3"/>
    <property type="match status" value="1"/>
</dbReference>
<dbReference type="HOGENOM" id="CLU_709991_0_0_1"/>
<dbReference type="AlphaFoldDB" id="A0A0C3CGW2"/>
<dbReference type="Gene3D" id="3.40.630.30">
    <property type="match status" value="1"/>
</dbReference>
<name>A0A0C3CGW2_OIDMZ</name>
<feature type="compositionally biased region" description="Basic and acidic residues" evidence="1">
    <location>
        <begin position="169"/>
        <end position="186"/>
    </location>
</feature>
<dbReference type="OrthoDB" id="64477at2759"/>
<dbReference type="SUPFAM" id="SSF55729">
    <property type="entry name" value="Acyl-CoA N-acyltransferases (Nat)"/>
    <property type="match status" value="1"/>
</dbReference>
<protein>
    <recommendedName>
        <fullName evidence="2">N-acetyltransferase domain-containing protein</fullName>
    </recommendedName>
</protein>
<organism evidence="3 4">
    <name type="scientific">Oidiodendron maius (strain Zn)</name>
    <dbReference type="NCBI Taxonomy" id="913774"/>
    <lineage>
        <taxon>Eukaryota</taxon>
        <taxon>Fungi</taxon>
        <taxon>Dikarya</taxon>
        <taxon>Ascomycota</taxon>
        <taxon>Pezizomycotina</taxon>
        <taxon>Leotiomycetes</taxon>
        <taxon>Leotiomycetes incertae sedis</taxon>
        <taxon>Myxotrichaceae</taxon>
        <taxon>Oidiodendron</taxon>
    </lineage>
</organism>
<dbReference type="STRING" id="913774.A0A0C3CGW2"/>
<accession>A0A0C3CGW2</accession>
<dbReference type="GO" id="GO:0016747">
    <property type="term" value="F:acyltransferase activity, transferring groups other than amino-acyl groups"/>
    <property type="evidence" value="ECO:0007669"/>
    <property type="project" value="InterPro"/>
</dbReference>
<evidence type="ECO:0000259" key="2">
    <source>
        <dbReference type="Pfam" id="PF13302"/>
    </source>
</evidence>
<dbReference type="InterPro" id="IPR000182">
    <property type="entry name" value="GNAT_dom"/>
</dbReference>
<evidence type="ECO:0000313" key="3">
    <source>
        <dbReference type="EMBL" id="KIM98203.1"/>
    </source>
</evidence>
<dbReference type="EMBL" id="KN832880">
    <property type="protein sequence ID" value="KIM98203.1"/>
    <property type="molecule type" value="Genomic_DNA"/>
</dbReference>
<gene>
    <name evidence="3" type="ORF">OIDMADRAFT_181702</name>
</gene>
<reference evidence="4" key="2">
    <citation type="submission" date="2015-01" db="EMBL/GenBank/DDBJ databases">
        <title>Evolutionary Origins and Diversification of the Mycorrhizal Mutualists.</title>
        <authorList>
            <consortium name="DOE Joint Genome Institute"/>
            <consortium name="Mycorrhizal Genomics Consortium"/>
            <person name="Kohler A."/>
            <person name="Kuo A."/>
            <person name="Nagy L.G."/>
            <person name="Floudas D."/>
            <person name="Copeland A."/>
            <person name="Barry K.W."/>
            <person name="Cichocki N."/>
            <person name="Veneault-Fourrey C."/>
            <person name="LaButti K."/>
            <person name="Lindquist E.A."/>
            <person name="Lipzen A."/>
            <person name="Lundell T."/>
            <person name="Morin E."/>
            <person name="Murat C."/>
            <person name="Riley R."/>
            <person name="Ohm R."/>
            <person name="Sun H."/>
            <person name="Tunlid A."/>
            <person name="Henrissat B."/>
            <person name="Grigoriev I.V."/>
            <person name="Hibbett D.S."/>
            <person name="Martin F."/>
        </authorList>
    </citation>
    <scope>NUCLEOTIDE SEQUENCE [LARGE SCALE GENOMIC DNA]</scope>
    <source>
        <strain evidence="4">Zn</strain>
    </source>
</reference>
<evidence type="ECO:0000313" key="4">
    <source>
        <dbReference type="Proteomes" id="UP000054321"/>
    </source>
</evidence>
<proteinExistence type="predicted"/>
<feature type="domain" description="N-acetyltransferase" evidence="2">
    <location>
        <begin position="9"/>
        <end position="149"/>
    </location>
</feature>